<sequence length="424" mass="46327">MASNTDGTVKEPVNREPDTTDLISSFLTPSKSNGSSKSQLVAYDRNHGPIQHLSATKHTLTIQNDSSFAPKSNSVPSNLSTTLSISDLKTEFTQHSVTCALQCAGNRRHEMRDRLKEVSGIDWGDGAVMNAVWTGPLLRDVLQRVGVVVKAGETGTTGYDGVHVQFECNATKVQDDDWYGGSIPLGVAMDPKREVMLALKMNYSPLPPRHGHPLRTIIPGMIGARSVKWLDTITLSAQESQNFYQQHDYKILPPEATWPEKAESLGLWEKGRVPPMMDVKINSVVAVPGADEKEIRRDQDGMLTLKGYAIPGGADGPVVNVHVSLDKGETWHEARILDDGDENTTTTYSGVGAGDGKVRVEKGSLKFSWVLWEARVRADPAEDVSVWSKAVDAGGNTQEDLEGSWNLRGVGFNAVEGRRMIRIV</sequence>
<evidence type="ECO:0000256" key="1">
    <source>
        <dbReference type="ARBA" id="ARBA00001924"/>
    </source>
</evidence>
<dbReference type="GO" id="GO:0020037">
    <property type="term" value="F:heme binding"/>
    <property type="evidence" value="ECO:0007669"/>
    <property type="project" value="TreeGrafter"/>
</dbReference>
<feature type="domain" description="Moybdenum cofactor oxidoreductase dimerisation" evidence="7">
    <location>
        <begin position="276"/>
        <end position="413"/>
    </location>
</feature>
<dbReference type="GO" id="GO:0030151">
    <property type="term" value="F:molybdenum ion binding"/>
    <property type="evidence" value="ECO:0007669"/>
    <property type="project" value="InterPro"/>
</dbReference>
<evidence type="ECO:0000256" key="4">
    <source>
        <dbReference type="ARBA" id="ARBA00023002"/>
    </source>
</evidence>
<dbReference type="EMBL" id="JAVRRD010000009">
    <property type="protein sequence ID" value="KAK5055219.1"/>
    <property type="molecule type" value="Genomic_DNA"/>
</dbReference>
<keyword evidence="3" id="KW-0479">Metal-binding</keyword>
<keyword evidence="9" id="KW-1185">Reference proteome</keyword>
<organism evidence="8 9">
    <name type="scientific">Exophiala bonariae</name>
    <dbReference type="NCBI Taxonomy" id="1690606"/>
    <lineage>
        <taxon>Eukaryota</taxon>
        <taxon>Fungi</taxon>
        <taxon>Dikarya</taxon>
        <taxon>Ascomycota</taxon>
        <taxon>Pezizomycotina</taxon>
        <taxon>Eurotiomycetes</taxon>
        <taxon>Chaetothyriomycetidae</taxon>
        <taxon>Chaetothyriales</taxon>
        <taxon>Herpotrichiellaceae</taxon>
        <taxon>Exophiala</taxon>
    </lineage>
</organism>
<dbReference type="GO" id="GO:0008482">
    <property type="term" value="F:sulfite oxidase activity"/>
    <property type="evidence" value="ECO:0007669"/>
    <property type="project" value="TreeGrafter"/>
</dbReference>
<accession>A0AAV9NDQ9</accession>
<dbReference type="GO" id="GO:0006790">
    <property type="term" value="P:sulfur compound metabolic process"/>
    <property type="evidence" value="ECO:0007669"/>
    <property type="project" value="TreeGrafter"/>
</dbReference>
<dbReference type="Gene3D" id="3.90.420.10">
    <property type="entry name" value="Oxidoreductase, molybdopterin-binding domain"/>
    <property type="match status" value="1"/>
</dbReference>
<dbReference type="GO" id="GO:0005739">
    <property type="term" value="C:mitochondrion"/>
    <property type="evidence" value="ECO:0007669"/>
    <property type="project" value="TreeGrafter"/>
</dbReference>
<dbReference type="GeneID" id="89981105"/>
<dbReference type="Gene3D" id="2.60.40.650">
    <property type="match status" value="1"/>
</dbReference>
<feature type="compositionally biased region" description="Polar residues" evidence="5">
    <location>
        <begin position="21"/>
        <end position="37"/>
    </location>
</feature>
<evidence type="ECO:0000256" key="3">
    <source>
        <dbReference type="ARBA" id="ARBA00022723"/>
    </source>
</evidence>
<dbReference type="Proteomes" id="UP001358417">
    <property type="component" value="Unassembled WGS sequence"/>
</dbReference>
<dbReference type="SUPFAM" id="SSF56524">
    <property type="entry name" value="Oxidoreductase molybdopterin-binding domain"/>
    <property type="match status" value="1"/>
</dbReference>
<dbReference type="SUPFAM" id="SSF81296">
    <property type="entry name" value="E set domains"/>
    <property type="match status" value="1"/>
</dbReference>
<name>A0AAV9NDQ9_9EURO</name>
<comment type="cofactor">
    <cofactor evidence="1">
        <name>Mo-molybdopterin</name>
        <dbReference type="ChEBI" id="CHEBI:71302"/>
    </cofactor>
</comment>
<evidence type="ECO:0000259" key="7">
    <source>
        <dbReference type="Pfam" id="PF03404"/>
    </source>
</evidence>
<feature type="region of interest" description="Disordered" evidence="5">
    <location>
        <begin position="1"/>
        <end position="37"/>
    </location>
</feature>
<evidence type="ECO:0008006" key="10">
    <source>
        <dbReference type="Google" id="ProtNLM"/>
    </source>
</evidence>
<dbReference type="GO" id="GO:0043546">
    <property type="term" value="F:molybdopterin cofactor binding"/>
    <property type="evidence" value="ECO:0007669"/>
    <property type="project" value="TreeGrafter"/>
</dbReference>
<dbReference type="PRINTS" id="PR00407">
    <property type="entry name" value="EUMOPTERIN"/>
</dbReference>
<dbReference type="Pfam" id="PF03404">
    <property type="entry name" value="Mo-co_dimer"/>
    <property type="match status" value="1"/>
</dbReference>
<feature type="compositionally biased region" description="Basic and acidic residues" evidence="5">
    <location>
        <begin position="8"/>
        <end position="18"/>
    </location>
</feature>
<evidence type="ECO:0000313" key="8">
    <source>
        <dbReference type="EMBL" id="KAK5055219.1"/>
    </source>
</evidence>
<proteinExistence type="predicted"/>
<dbReference type="InterPro" id="IPR000572">
    <property type="entry name" value="OxRdtase_Mopterin-bd_dom"/>
</dbReference>
<comment type="caution">
    <text evidence="8">The sequence shown here is derived from an EMBL/GenBank/DDBJ whole genome shotgun (WGS) entry which is preliminary data.</text>
</comment>
<dbReference type="InterPro" id="IPR014756">
    <property type="entry name" value="Ig_E-set"/>
</dbReference>
<dbReference type="PANTHER" id="PTHR19372:SF7">
    <property type="entry name" value="SULFITE OXIDASE, MITOCHONDRIAL"/>
    <property type="match status" value="1"/>
</dbReference>
<protein>
    <recommendedName>
        <fullName evidence="10">Sulfite oxidase</fullName>
    </recommendedName>
</protein>
<dbReference type="PANTHER" id="PTHR19372">
    <property type="entry name" value="SULFITE REDUCTASE"/>
    <property type="match status" value="1"/>
</dbReference>
<feature type="domain" description="Oxidoreductase molybdopterin-binding" evidence="6">
    <location>
        <begin position="80"/>
        <end position="244"/>
    </location>
</feature>
<dbReference type="InterPro" id="IPR036374">
    <property type="entry name" value="OxRdtase_Mopterin-bd_sf"/>
</dbReference>
<gene>
    <name evidence="8" type="ORF">LTR84_012969</name>
</gene>
<evidence type="ECO:0000259" key="6">
    <source>
        <dbReference type="Pfam" id="PF00174"/>
    </source>
</evidence>
<dbReference type="Pfam" id="PF00174">
    <property type="entry name" value="Oxidored_molyb"/>
    <property type="match status" value="1"/>
</dbReference>
<evidence type="ECO:0000256" key="2">
    <source>
        <dbReference type="ARBA" id="ARBA00022505"/>
    </source>
</evidence>
<reference evidence="8 9" key="1">
    <citation type="submission" date="2023-08" db="EMBL/GenBank/DDBJ databases">
        <title>Black Yeasts Isolated from many extreme environments.</title>
        <authorList>
            <person name="Coleine C."/>
            <person name="Stajich J.E."/>
            <person name="Selbmann L."/>
        </authorList>
    </citation>
    <scope>NUCLEOTIDE SEQUENCE [LARGE SCALE GENOMIC DNA]</scope>
    <source>
        <strain evidence="8 9">CCFEE 5792</strain>
    </source>
</reference>
<evidence type="ECO:0000256" key="5">
    <source>
        <dbReference type="SAM" id="MobiDB-lite"/>
    </source>
</evidence>
<keyword evidence="4" id="KW-0560">Oxidoreductase</keyword>
<dbReference type="AlphaFoldDB" id="A0AAV9NDQ9"/>
<dbReference type="InterPro" id="IPR008335">
    <property type="entry name" value="Mopterin_OxRdtase_euk"/>
</dbReference>
<dbReference type="InterPro" id="IPR005066">
    <property type="entry name" value="MoCF_OxRdtse_dimer"/>
</dbReference>
<keyword evidence="2" id="KW-0500">Molybdenum</keyword>
<dbReference type="RefSeq" id="XP_064707650.1">
    <property type="nucleotide sequence ID" value="XM_064856474.1"/>
</dbReference>
<evidence type="ECO:0000313" key="9">
    <source>
        <dbReference type="Proteomes" id="UP001358417"/>
    </source>
</evidence>